<dbReference type="Gene3D" id="3.30.465.10">
    <property type="match status" value="1"/>
</dbReference>
<dbReference type="InterPro" id="IPR011601">
    <property type="entry name" value="MurB_C"/>
</dbReference>
<dbReference type="PATRIC" id="fig|454.4.peg.84"/>
<organism evidence="22 23">
    <name type="scientific">Legionella israelensis</name>
    <dbReference type="NCBI Taxonomy" id="454"/>
    <lineage>
        <taxon>Bacteria</taxon>
        <taxon>Pseudomonadati</taxon>
        <taxon>Pseudomonadota</taxon>
        <taxon>Gammaproteobacteria</taxon>
        <taxon>Legionellales</taxon>
        <taxon>Legionellaceae</taxon>
        <taxon>Legionella</taxon>
    </lineage>
</organism>
<keyword evidence="11 20" id="KW-0274">FAD</keyword>
<evidence type="ECO:0000256" key="7">
    <source>
        <dbReference type="ARBA" id="ARBA00015188"/>
    </source>
</evidence>
<comment type="catalytic activity">
    <reaction evidence="19 20">
        <text>UDP-N-acetyl-alpha-D-muramate + NADP(+) = UDP-N-acetyl-3-O-(1-carboxyvinyl)-alpha-D-glucosamine + NADPH + H(+)</text>
        <dbReference type="Rhea" id="RHEA:12248"/>
        <dbReference type="ChEBI" id="CHEBI:15378"/>
        <dbReference type="ChEBI" id="CHEBI:57783"/>
        <dbReference type="ChEBI" id="CHEBI:58349"/>
        <dbReference type="ChEBI" id="CHEBI:68483"/>
        <dbReference type="ChEBI" id="CHEBI:70757"/>
        <dbReference type="EC" id="1.3.1.98"/>
    </reaction>
</comment>
<dbReference type="GO" id="GO:0008762">
    <property type="term" value="F:UDP-N-acetylmuramate dehydrogenase activity"/>
    <property type="evidence" value="ECO:0007669"/>
    <property type="project" value="UniProtKB-UniRule"/>
</dbReference>
<comment type="function">
    <text evidence="2 20">Cell wall formation.</text>
</comment>
<evidence type="ECO:0000256" key="9">
    <source>
        <dbReference type="ARBA" id="ARBA00022618"/>
    </source>
</evidence>
<dbReference type="GO" id="GO:0008360">
    <property type="term" value="P:regulation of cell shape"/>
    <property type="evidence" value="ECO:0007669"/>
    <property type="project" value="UniProtKB-KW"/>
</dbReference>
<dbReference type="NCBIfam" id="NF010480">
    <property type="entry name" value="PRK13905.1"/>
    <property type="match status" value="1"/>
</dbReference>
<evidence type="ECO:0000256" key="20">
    <source>
        <dbReference type="HAMAP-Rule" id="MF_00037"/>
    </source>
</evidence>
<evidence type="ECO:0000256" key="2">
    <source>
        <dbReference type="ARBA" id="ARBA00003921"/>
    </source>
</evidence>
<evidence type="ECO:0000256" key="8">
    <source>
        <dbReference type="ARBA" id="ARBA00022490"/>
    </source>
</evidence>
<comment type="similarity">
    <text evidence="5 20">Belongs to the MurB family.</text>
</comment>
<keyword evidence="15 20" id="KW-0560">Oxidoreductase</keyword>
<dbReference type="PANTHER" id="PTHR21071">
    <property type="entry name" value="UDP-N-ACETYLENOLPYRUVOYLGLUCOSAMINE REDUCTASE"/>
    <property type="match status" value="1"/>
</dbReference>
<evidence type="ECO:0000256" key="5">
    <source>
        <dbReference type="ARBA" id="ARBA00010485"/>
    </source>
</evidence>
<dbReference type="GO" id="GO:0009252">
    <property type="term" value="P:peptidoglycan biosynthetic process"/>
    <property type="evidence" value="ECO:0007669"/>
    <property type="project" value="UniProtKB-UniRule"/>
</dbReference>
<dbReference type="InterPro" id="IPR016169">
    <property type="entry name" value="FAD-bd_PCMH_sub2"/>
</dbReference>
<dbReference type="Pfam" id="PF01565">
    <property type="entry name" value="FAD_binding_4"/>
    <property type="match status" value="1"/>
</dbReference>
<evidence type="ECO:0000256" key="12">
    <source>
        <dbReference type="ARBA" id="ARBA00022857"/>
    </source>
</evidence>
<dbReference type="NCBIfam" id="TIGR00179">
    <property type="entry name" value="murB"/>
    <property type="match status" value="1"/>
</dbReference>
<evidence type="ECO:0000313" key="22">
    <source>
        <dbReference type="EMBL" id="KTD34535.1"/>
    </source>
</evidence>
<evidence type="ECO:0000256" key="10">
    <source>
        <dbReference type="ARBA" id="ARBA00022630"/>
    </source>
</evidence>
<reference evidence="22 23" key="1">
    <citation type="submission" date="2015-11" db="EMBL/GenBank/DDBJ databases">
        <title>Genomic analysis of 38 Legionella species identifies large and diverse effector repertoires.</title>
        <authorList>
            <person name="Burstein D."/>
            <person name="Amaro F."/>
            <person name="Zusman T."/>
            <person name="Lifshitz Z."/>
            <person name="Cohen O."/>
            <person name="Gilbert J.A."/>
            <person name="Pupko T."/>
            <person name="Shuman H.A."/>
            <person name="Segal G."/>
        </authorList>
    </citation>
    <scope>NUCLEOTIDE SEQUENCE [LARGE SCALE GENOMIC DNA]</scope>
    <source>
        <strain evidence="22 23">Bercovier 4</strain>
    </source>
</reference>
<dbReference type="InterPro" id="IPR016167">
    <property type="entry name" value="FAD-bd_PCMH_sub1"/>
</dbReference>
<feature type="active site" description="Proton donor" evidence="20">
    <location>
        <position position="226"/>
    </location>
</feature>
<dbReference type="InterPro" id="IPR003170">
    <property type="entry name" value="MurB"/>
</dbReference>
<keyword evidence="10 20" id="KW-0285">Flavoprotein</keyword>
<dbReference type="RefSeq" id="WP_058500473.1">
    <property type="nucleotide sequence ID" value="NZ_CAAAJA010000014.1"/>
</dbReference>
<dbReference type="SUPFAM" id="SSF56194">
    <property type="entry name" value="Uridine diphospho-N-Acetylenolpyruvylglucosamine reductase, MurB, C-terminal domain"/>
    <property type="match status" value="1"/>
</dbReference>
<protein>
    <recommendedName>
        <fullName evidence="7 20">UDP-N-acetylenolpyruvoylglucosamine reductase</fullName>
        <ecNumber evidence="6 20">1.3.1.98</ecNumber>
    </recommendedName>
    <alternativeName>
        <fullName evidence="18 20">UDP-N-acetylmuramate dehydrogenase</fullName>
    </alternativeName>
</protein>
<accession>A0A0W0WQE2</accession>
<dbReference type="InterPro" id="IPR036635">
    <property type="entry name" value="MurB_C_sf"/>
</dbReference>
<comment type="cofactor">
    <cofactor evidence="1 20">
        <name>FAD</name>
        <dbReference type="ChEBI" id="CHEBI:57692"/>
    </cofactor>
</comment>
<dbReference type="InterPro" id="IPR016166">
    <property type="entry name" value="FAD-bd_PCMH"/>
</dbReference>
<keyword evidence="12 20" id="KW-0521">NADP</keyword>
<feature type="domain" description="FAD-binding PCMH-type" evidence="21">
    <location>
        <begin position="33"/>
        <end position="197"/>
    </location>
</feature>
<evidence type="ECO:0000256" key="16">
    <source>
        <dbReference type="ARBA" id="ARBA00023306"/>
    </source>
</evidence>
<dbReference type="HAMAP" id="MF_00037">
    <property type="entry name" value="MurB"/>
    <property type="match status" value="1"/>
</dbReference>
<dbReference type="Gene3D" id="3.30.43.10">
    <property type="entry name" value="Uridine Diphospho-n-acetylenolpyruvylglucosamine Reductase, domain 2"/>
    <property type="match status" value="1"/>
</dbReference>
<comment type="subcellular location">
    <subcellularLocation>
        <location evidence="3 20">Cytoplasm</location>
    </subcellularLocation>
</comment>
<evidence type="ECO:0000256" key="14">
    <source>
        <dbReference type="ARBA" id="ARBA00022984"/>
    </source>
</evidence>
<proteinExistence type="inferred from homology"/>
<evidence type="ECO:0000256" key="1">
    <source>
        <dbReference type="ARBA" id="ARBA00001974"/>
    </source>
</evidence>
<dbReference type="EMBL" id="LNYH01000004">
    <property type="protein sequence ID" value="KTD34535.1"/>
    <property type="molecule type" value="Genomic_DNA"/>
</dbReference>
<dbReference type="InterPro" id="IPR036318">
    <property type="entry name" value="FAD-bd_PCMH-like_sf"/>
</dbReference>
<dbReference type="GO" id="GO:0005829">
    <property type="term" value="C:cytosol"/>
    <property type="evidence" value="ECO:0007669"/>
    <property type="project" value="TreeGrafter"/>
</dbReference>
<dbReference type="Proteomes" id="UP000054761">
    <property type="component" value="Unassembled WGS sequence"/>
</dbReference>
<dbReference type="Gene3D" id="3.90.78.10">
    <property type="entry name" value="UDP-N-acetylenolpyruvoylglucosamine reductase, C-terminal domain"/>
    <property type="match status" value="1"/>
</dbReference>
<dbReference type="STRING" id="454.Lisr_0079"/>
<dbReference type="EC" id="1.3.1.98" evidence="6 20"/>
<evidence type="ECO:0000256" key="13">
    <source>
        <dbReference type="ARBA" id="ARBA00022960"/>
    </source>
</evidence>
<dbReference type="UniPathway" id="UPA00219"/>
<evidence type="ECO:0000256" key="4">
    <source>
        <dbReference type="ARBA" id="ARBA00004752"/>
    </source>
</evidence>
<evidence type="ECO:0000256" key="15">
    <source>
        <dbReference type="ARBA" id="ARBA00023002"/>
    </source>
</evidence>
<keyword evidence="8 20" id="KW-0963">Cytoplasm</keyword>
<dbReference type="Pfam" id="PF02873">
    <property type="entry name" value="MurB_C"/>
    <property type="match status" value="1"/>
</dbReference>
<evidence type="ECO:0000256" key="6">
    <source>
        <dbReference type="ARBA" id="ARBA00012518"/>
    </source>
</evidence>
<dbReference type="GO" id="GO:0071949">
    <property type="term" value="F:FAD binding"/>
    <property type="evidence" value="ECO:0007669"/>
    <property type="project" value="InterPro"/>
</dbReference>
<evidence type="ECO:0000256" key="19">
    <source>
        <dbReference type="ARBA" id="ARBA00048914"/>
    </source>
</evidence>
<keyword evidence="13 20" id="KW-0133">Cell shape</keyword>
<gene>
    <name evidence="20" type="primary">murB</name>
    <name evidence="22" type="ORF">Lisr_0079</name>
</gene>
<dbReference type="PANTHER" id="PTHR21071:SF4">
    <property type="entry name" value="UDP-N-ACETYLENOLPYRUVOYLGLUCOSAMINE REDUCTASE"/>
    <property type="match status" value="1"/>
</dbReference>
<keyword evidence="14 20" id="KW-0573">Peptidoglycan synthesis</keyword>
<dbReference type="AlphaFoldDB" id="A0A0W0WQE2"/>
<dbReference type="GO" id="GO:0051301">
    <property type="term" value="P:cell division"/>
    <property type="evidence" value="ECO:0007669"/>
    <property type="project" value="UniProtKB-KW"/>
</dbReference>
<dbReference type="SUPFAM" id="SSF56176">
    <property type="entry name" value="FAD-binding/transporter-associated domain-like"/>
    <property type="match status" value="1"/>
</dbReference>
<dbReference type="InterPro" id="IPR006094">
    <property type="entry name" value="Oxid_FAD_bind_N"/>
</dbReference>
<keyword evidence="23" id="KW-1185">Reference proteome</keyword>
<keyword evidence="17 20" id="KW-0961">Cell wall biogenesis/degradation</keyword>
<evidence type="ECO:0000313" key="23">
    <source>
        <dbReference type="Proteomes" id="UP000054761"/>
    </source>
</evidence>
<feature type="active site" evidence="20">
    <location>
        <position position="297"/>
    </location>
</feature>
<keyword evidence="16 20" id="KW-0131">Cell cycle</keyword>
<dbReference type="PROSITE" id="PS51387">
    <property type="entry name" value="FAD_PCMH"/>
    <property type="match status" value="1"/>
</dbReference>
<dbReference type="OrthoDB" id="9804753at2"/>
<evidence type="ECO:0000256" key="18">
    <source>
        <dbReference type="ARBA" id="ARBA00031026"/>
    </source>
</evidence>
<feature type="active site" evidence="20">
    <location>
        <position position="177"/>
    </location>
</feature>
<comment type="caution">
    <text evidence="22">The sequence shown here is derived from an EMBL/GenBank/DDBJ whole genome shotgun (WGS) entry which is preliminary data.</text>
</comment>
<evidence type="ECO:0000256" key="17">
    <source>
        <dbReference type="ARBA" id="ARBA00023316"/>
    </source>
</evidence>
<evidence type="ECO:0000256" key="11">
    <source>
        <dbReference type="ARBA" id="ARBA00022827"/>
    </source>
</evidence>
<evidence type="ECO:0000259" key="21">
    <source>
        <dbReference type="PROSITE" id="PS51387"/>
    </source>
</evidence>
<evidence type="ECO:0000256" key="3">
    <source>
        <dbReference type="ARBA" id="ARBA00004496"/>
    </source>
</evidence>
<comment type="pathway">
    <text evidence="4 20">Cell wall biogenesis; peptidoglycan biosynthesis.</text>
</comment>
<name>A0A0W0WQE2_9GAMM</name>
<dbReference type="GO" id="GO:0071555">
    <property type="term" value="P:cell wall organization"/>
    <property type="evidence" value="ECO:0007669"/>
    <property type="project" value="UniProtKB-KW"/>
</dbReference>
<sequence length="309" mass="33775">MNIEEEVCRERGIGCRGQWLLNESLADYTTWRVGGCAAHLYKPADISDLALFMQQLPKNESILWLGLGSNSLIRDGGFKGTVILTRGKLGAMSLITSDTVRVEAGVSCASMARFCARNHLSGGEFWAGIPGTMGGALRMNAGCHGGETWDYVIEVETITRSGEIRVRSAKEFNVAYRHVSGLADEWFLSATCKLAAGDKAKSLQRIKELLEHRSATQPTSDYNCGSVFRNPPDDFAARLIESCGLKGFRLGGAMVSPKHANFIINYQGSATASEIESLIHHVRCCVKEKTSIELIPEVHIIGENYDASR</sequence>
<keyword evidence="9 20" id="KW-0132">Cell division</keyword>